<accession>A0A1Z5JDF6</accession>
<sequence length="261" mass="28700">MSQPWLRNRNHLFVLCNLRTDGRKASEIRRMRFQMGVVDRVAGSALVEMGLTAVLATVTGPTECIRRTDELHDRAVLQVHFAAAPFCTADRRHVPTNDRRFLEAARLVQRALEASIFLHLYPRSLIQIHITILSEDGGRLCAAINAASCAVVHAGLAVKDIVCACAAGGVDPVMVDLNRREEMDNINMACAMLPQRGTIVLSQCEARLPSREALDRVLETAMDGCRAVFAVMEAAIRENATLQWSSKRGKAIVALSETNVV</sequence>
<dbReference type="GO" id="GO:0016075">
    <property type="term" value="P:rRNA catabolic process"/>
    <property type="evidence" value="ECO:0007669"/>
    <property type="project" value="TreeGrafter"/>
</dbReference>
<dbReference type="GO" id="GO:0034475">
    <property type="term" value="P:U4 snRNA 3'-end processing"/>
    <property type="evidence" value="ECO:0007669"/>
    <property type="project" value="TreeGrafter"/>
</dbReference>
<gene>
    <name evidence="7" type="ORF">FisN_8Lh134</name>
</gene>
<dbReference type="InterPro" id="IPR050080">
    <property type="entry name" value="RNase_PH"/>
</dbReference>
<dbReference type="FunFam" id="3.30.230.70:FF:000004">
    <property type="entry name" value="Exosome complex component Rrp41"/>
    <property type="match status" value="1"/>
</dbReference>
<dbReference type="InParanoid" id="A0A1Z5JDF6"/>
<dbReference type="AlphaFoldDB" id="A0A1Z5JDF6"/>
<dbReference type="PANTHER" id="PTHR11953">
    <property type="entry name" value="EXOSOME COMPLEX COMPONENT"/>
    <property type="match status" value="1"/>
</dbReference>
<evidence type="ECO:0000256" key="5">
    <source>
        <dbReference type="ARBA" id="ARBA00022835"/>
    </source>
</evidence>
<dbReference type="GO" id="GO:0005730">
    <property type="term" value="C:nucleolus"/>
    <property type="evidence" value="ECO:0007669"/>
    <property type="project" value="UniProtKB-SubCell"/>
</dbReference>
<keyword evidence="4" id="KW-0963">Cytoplasm</keyword>
<dbReference type="InterPro" id="IPR001247">
    <property type="entry name" value="ExoRNase_PH_dom1"/>
</dbReference>
<evidence type="ECO:0000256" key="3">
    <source>
        <dbReference type="ARBA" id="ARBA00006678"/>
    </source>
</evidence>
<evidence type="ECO:0000259" key="6">
    <source>
        <dbReference type="Pfam" id="PF01138"/>
    </source>
</evidence>
<dbReference type="FunCoup" id="A0A1Z5JDF6">
    <property type="interactions" value="625"/>
</dbReference>
<dbReference type="Proteomes" id="UP000198406">
    <property type="component" value="Unassembled WGS sequence"/>
</dbReference>
<dbReference type="InterPro" id="IPR027408">
    <property type="entry name" value="PNPase/RNase_PH_dom_sf"/>
</dbReference>
<name>A0A1Z5JDF6_FISSO</name>
<dbReference type="InterPro" id="IPR020568">
    <property type="entry name" value="Ribosomal_Su5_D2-typ_SF"/>
</dbReference>
<comment type="caution">
    <text evidence="7">The sequence shown here is derived from an EMBL/GenBank/DDBJ whole genome shotgun (WGS) entry which is preliminary data.</text>
</comment>
<keyword evidence="5" id="KW-0271">Exosome</keyword>
<dbReference type="InterPro" id="IPR036345">
    <property type="entry name" value="ExoRNase_PH_dom2_sf"/>
</dbReference>
<dbReference type="GO" id="GO:0071051">
    <property type="term" value="P:poly(A)-dependent snoRNA 3'-end processing"/>
    <property type="evidence" value="ECO:0007669"/>
    <property type="project" value="TreeGrafter"/>
</dbReference>
<comment type="similarity">
    <text evidence="3">Belongs to the RNase PH family.</text>
</comment>
<evidence type="ECO:0000256" key="1">
    <source>
        <dbReference type="ARBA" id="ARBA00004496"/>
    </source>
</evidence>
<evidence type="ECO:0000313" key="8">
    <source>
        <dbReference type="Proteomes" id="UP000198406"/>
    </source>
</evidence>
<dbReference type="OrthoDB" id="27298at2759"/>
<organism evidence="7 8">
    <name type="scientific">Fistulifera solaris</name>
    <name type="common">Oleaginous diatom</name>
    <dbReference type="NCBI Taxonomy" id="1519565"/>
    <lineage>
        <taxon>Eukaryota</taxon>
        <taxon>Sar</taxon>
        <taxon>Stramenopiles</taxon>
        <taxon>Ochrophyta</taxon>
        <taxon>Bacillariophyta</taxon>
        <taxon>Bacillariophyceae</taxon>
        <taxon>Bacillariophycidae</taxon>
        <taxon>Naviculales</taxon>
        <taxon>Naviculaceae</taxon>
        <taxon>Fistulifera</taxon>
    </lineage>
</organism>
<evidence type="ECO:0000313" key="7">
    <source>
        <dbReference type="EMBL" id="GAX12034.1"/>
    </source>
</evidence>
<feature type="domain" description="Exoribonuclease phosphorolytic" evidence="6">
    <location>
        <begin position="27"/>
        <end position="156"/>
    </location>
</feature>
<dbReference type="SUPFAM" id="SSF55666">
    <property type="entry name" value="Ribonuclease PH domain 2-like"/>
    <property type="match status" value="1"/>
</dbReference>
<dbReference type="GO" id="GO:0071028">
    <property type="term" value="P:nuclear mRNA surveillance"/>
    <property type="evidence" value="ECO:0007669"/>
    <property type="project" value="TreeGrafter"/>
</dbReference>
<dbReference type="SUPFAM" id="SSF54211">
    <property type="entry name" value="Ribosomal protein S5 domain 2-like"/>
    <property type="match status" value="1"/>
</dbReference>
<dbReference type="GO" id="GO:0000177">
    <property type="term" value="C:cytoplasmic exosome (RNase complex)"/>
    <property type="evidence" value="ECO:0007669"/>
    <property type="project" value="TreeGrafter"/>
</dbReference>
<keyword evidence="8" id="KW-1185">Reference proteome</keyword>
<dbReference type="GO" id="GO:0003723">
    <property type="term" value="F:RNA binding"/>
    <property type="evidence" value="ECO:0007669"/>
    <property type="project" value="TreeGrafter"/>
</dbReference>
<dbReference type="Gene3D" id="3.30.230.70">
    <property type="entry name" value="GHMP Kinase, N-terminal domain"/>
    <property type="match status" value="1"/>
</dbReference>
<dbReference type="PANTHER" id="PTHR11953:SF0">
    <property type="entry name" value="EXOSOME COMPLEX COMPONENT RRP41"/>
    <property type="match status" value="1"/>
</dbReference>
<protein>
    <submittedName>
        <fullName evidence="7">Exosome complex component RRP41</fullName>
    </submittedName>
</protein>
<reference evidence="7 8" key="1">
    <citation type="journal article" date="2015" name="Plant Cell">
        <title>Oil accumulation by the oleaginous diatom Fistulifera solaris as revealed by the genome and transcriptome.</title>
        <authorList>
            <person name="Tanaka T."/>
            <person name="Maeda Y."/>
            <person name="Veluchamy A."/>
            <person name="Tanaka M."/>
            <person name="Abida H."/>
            <person name="Marechal E."/>
            <person name="Bowler C."/>
            <person name="Muto M."/>
            <person name="Sunaga Y."/>
            <person name="Tanaka M."/>
            <person name="Yoshino T."/>
            <person name="Taniguchi T."/>
            <person name="Fukuda Y."/>
            <person name="Nemoto M."/>
            <person name="Matsumoto M."/>
            <person name="Wong P.S."/>
            <person name="Aburatani S."/>
            <person name="Fujibuchi W."/>
        </authorList>
    </citation>
    <scope>NUCLEOTIDE SEQUENCE [LARGE SCALE GENOMIC DNA]</scope>
    <source>
        <strain evidence="7 8">JPCC DA0580</strain>
    </source>
</reference>
<evidence type="ECO:0000256" key="4">
    <source>
        <dbReference type="ARBA" id="ARBA00022490"/>
    </source>
</evidence>
<evidence type="ECO:0000256" key="2">
    <source>
        <dbReference type="ARBA" id="ARBA00004604"/>
    </source>
</evidence>
<proteinExistence type="inferred from homology"/>
<dbReference type="Pfam" id="PF01138">
    <property type="entry name" value="RNase_PH"/>
    <property type="match status" value="1"/>
</dbReference>
<comment type="subcellular location">
    <subcellularLocation>
        <location evidence="1">Cytoplasm</location>
    </subcellularLocation>
    <subcellularLocation>
        <location evidence="2">Nucleus</location>
        <location evidence="2">Nucleolus</location>
    </subcellularLocation>
</comment>
<dbReference type="EMBL" id="BDSP01000048">
    <property type="protein sequence ID" value="GAX12034.1"/>
    <property type="molecule type" value="Genomic_DNA"/>
</dbReference>
<dbReference type="GO" id="GO:0000176">
    <property type="term" value="C:nuclear exosome (RNase complex)"/>
    <property type="evidence" value="ECO:0007669"/>
    <property type="project" value="TreeGrafter"/>
</dbReference>